<dbReference type="GO" id="GO:0004497">
    <property type="term" value="F:monooxygenase activity"/>
    <property type="evidence" value="ECO:0007669"/>
    <property type="project" value="UniProtKB-KW"/>
</dbReference>
<keyword evidence="4" id="KW-1185">Reference proteome</keyword>
<gene>
    <name evidence="3" type="ORF">GCM10009863_09570</name>
</gene>
<accession>A0ABN3PQX5</accession>
<feature type="domain" description="ABM" evidence="2">
    <location>
        <begin position="5"/>
        <end position="94"/>
    </location>
</feature>
<dbReference type="PROSITE" id="PS51725">
    <property type="entry name" value="ABM"/>
    <property type="match status" value="1"/>
</dbReference>
<dbReference type="Gene3D" id="3.30.70.100">
    <property type="match status" value="1"/>
</dbReference>
<comment type="caution">
    <text evidence="3">The sequence shown here is derived from an EMBL/GenBank/DDBJ whole genome shotgun (WGS) entry which is preliminary data.</text>
</comment>
<organism evidence="3 4">
    <name type="scientific">Streptomyces axinellae</name>
    <dbReference type="NCBI Taxonomy" id="552788"/>
    <lineage>
        <taxon>Bacteria</taxon>
        <taxon>Bacillati</taxon>
        <taxon>Actinomycetota</taxon>
        <taxon>Actinomycetes</taxon>
        <taxon>Kitasatosporales</taxon>
        <taxon>Streptomycetaceae</taxon>
        <taxon>Streptomyces</taxon>
    </lineage>
</organism>
<dbReference type="InterPro" id="IPR011008">
    <property type="entry name" value="Dimeric_a/b-barrel"/>
</dbReference>
<feature type="region of interest" description="Disordered" evidence="1">
    <location>
        <begin position="101"/>
        <end position="122"/>
    </location>
</feature>
<keyword evidence="3" id="KW-0503">Monooxygenase</keyword>
<protein>
    <submittedName>
        <fullName evidence="3">Antibiotic biosynthesis monooxygenase</fullName>
    </submittedName>
</protein>
<evidence type="ECO:0000256" key="1">
    <source>
        <dbReference type="SAM" id="MobiDB-lite"/>
    </source>
</evidence>
<dbReference type="Pfam" id="PF03992">
    <property type="entry name" value="ABM"/>
    <property type="match status" value="1"/>
</dbReference>
<evidence type="ECO:0000313" key="3">
    <source>
        <dbReference type="EMBL" id="GAA2598297.1"/>
    </source>
</evidence>
<sequence>MSGEVRVLVHQAAYDEAQLAAVRAAYHLVSERMAEVPGLLGNELLRSPADPTALVVVSRWSGMAAFRAWEEGAAHKDDTAPLRPYRDTRLKVPFGIYEVDAEYPAPRGDPSLPQGDPSSPRR</sequence>
<dbReference type="SUPFAM" id="SSF54909">
    <property type="entry name" value="Dimeric alpha+beta barrel"/>
    <property type="match status" value="1"/>
</dbReference>
<dbReference type="RefSeq" id="WP_344562489.1">
    <property type="nucleotide sequence ID" value="NZ_BAAARJ010000003.1"/>
</dbReference>
<name>A0ABN3PQX5_9ACTN</name>
<keyword evidence="3" id="KW-0560">Oxidoreductase</keyword>
<dbReference type="EMBL" id="BAAARJ010000003">
    <property type="protein sequence ID" value="GAA2598297.1"/>
    <property type="molecule type" value="Genomic_DNA"/>
</dbReference>
<dbReference type="Proteomes" id="UP001501447">
    <property type="component" value="Unassembled WGS sequence"/>
</dbReference>
<dbReference type="InterPro" id="IPR007138">
    <property type="entry name" value="ABM_dom"/>
</dbReference>
<reference evidence="3 4" key="1">
    <citation type="journal article" date="2019" name="Int. J. Syst. Evol. Microbiol.">
        <title>The Global Catalogue of Microorganisms (GCM) 10K type strain sequencing project: providing services to taxonomists for standard genome sequencing and annotation.</title>
        <authorList>
            <consortium name="The Broad Institute Genomics Platform"/>
            <consortium name="The Broad Institute Genome Sequencing Center for Infectious Disease"/>
            <person name="Wu L."/>
            <person name="Ma J."/>
        </authorList>
    </citation>
    <scope>NUCLEOTIDE SEQUENCE [LARGE SCALE GENOMIC DNA]</scope>
    <source>
        <strain evidence="3 4">JCM 16373</strain>
    </source>
</reference>
<evidence type="ECO:0000259" key="2">
    <source>
        <dbReference type="PROSITE" id="PS51725"/>
    </source>
</evidence>
<proteinExistence type="predicted"/>
<evidence type="ECO:0000313" key="4">
    <source>
        <dbReference type="Proteomes" id="UP001501447"/>
    </source>
</evidence>